<dbReference type="InterPro" id="IPR010400">
    <property type="entry name" value="PITH_dom"/>
</dbReference>
<feature type="region of interest" description="Disordered" evidence="5">
    <location>
        <begin position="74"/>
        <end position="494"/>
    </location>
</feature>
<dbReference type="Gene3D" id="2.60.120.470">
    <property type="entry name" value="PITH domain"/>
    <property type="match status" value="1"/>
</dbReference>
<feature type="compositionally biased region" description="Basic residues" evidence="5">
    <location>
        <begin position="244"/>
        <end position="253"/>
    </location>
</feature>
<feature type="compositionally biased region" description="Polar residues" evidence="5">
    <location>
        <begin position="149"/>
        <end position="158"/>
    </location>
</feature>
<dbReference type="SMART" id="SM00509">
    <property type="entry name" value="TFS2N"/>
    <property type="match status" value="1"/>
</dbReference>
<feature type="compositionally biased region" description="Low complexity" evidence="5">
    <location>
        <begin position="367"/>
        <end position="378"/>
    </location>
</feature>
<keyword evidence="3 4" id="KW-0539">Nucleus</keyword>
<feature type="compositionally biased region" description="Basic and acidic residues" evidence="5">
    <location>
        <begin position="93"/>
        <end position="108"/>
    </location>
</feature>
<feature type="compositionally biased region" description="Basic and acidic residues" evidence="5">
    <location>
        <begin position="271"/>
        <end position="282"/>
    </location>
</feature>
<evidence type="ECO:0000256" key="3">
    <source>
        <dbReference type="ARBA" id="ARBA00023242"/>
    </source>
</evidence>
<dbReference type="Gene3D" id="6.10.250.3180">
    <property type="match status" value="1"/>
</dbReference>
<dbReference type="InterPro" id="IPR001810">
    <property type="entry name" value="F-box_dom"/>
</dbReference>
<accession>A0A7M4FG41</accession>
<organism evidence="9 10">
    <name type="scientific">Crocodylus porosus</name>
    <name type="common">Saltwater crocodile</name>
    <name type="synonym">Estuarine crocodile</name>
    <dbReference type="NCBI Taxonomy" id="8502"/>
    <lineage>
        <taxon>Eukaryota</taxon>
        <taxon>Metazoa</taxon>
        <taxon>Chordata</taxon>
        <taxon>Craniata</taxon>
        <taxon>Vertebrata</taxon>
        <taxon>Euteleostomi</taxon>
        <taxon>Archelosauria</taxon>
        <taxon>Archosauria</taxon>
        <taxon>Crocodylia</taxon>
        <taxon>Longirostres</taxon>
        <taxon>Crocodylidae</taxon>
        <taxon>Crocodylus</taxon>
    </lineage>
</organism>
<dbReference type="Ensembl" id="ENSCPRT00005027731.1">
    <property type="protein sequence ID" value="ENSCPRP00005023754.1"/>
    <property type="gene ID" value="ENSCPRG00005016479.1"/>
</dbReference>
<feature type="domain" description="PITH" evidence="8">
    <location>
        <begin position="711"/>
        <end position="892"/>
    </location>
</feature>
<dbReference type="PROSITE" id="PS50181">
    <property type="entry name" value="FBOX"/>
    <property type="match status" value="1"/>
</dbReference>
<dbReference type="InterPro" id="IPR003617">
    <property type="entry name" value="TFIIS/CRSP70_N_sub"/>
</dbReference>
<dbReference type="GeneTree" id="ENSGT00390000002428"/>
<name>A0A7M4FG41_CROPO</name>
<dbReference type="PROSITE" id="PS51532">
    <property type="entry name" value="PITH"/>
    <property type="match status" value="1"/>
</dbReference>
<dbReference type="Proteomes" id="UP000594220">
    <property type="component" value="Unplaced"/>
</dbReference>
<dbReference type="Pfam" id="PF08711">
    <property type="entry name" value="Med26"/>
    <property type="match status" value="1"/>
</dbReference>
<feature type="compositionally biased region" description="Basic and acidic residues" evidence="5">
    <location>
        <begin position="713"/>
        <end position="729"/>
    </location>
</feature>
<dbReference type="PANTHER" id="PTHR15141">
    <property type="entry name" value="TRANSCRIPTION ELONGATION FACTOR B POLYPEPTIDE 3"/>
    <property type="match status" value="1"/>
</dbReference>
<evidence type="ECO:0000313" key="9">
    <source>
        <dbReference type="Ensembl" id="ENSCPRP00005023754.1"/>
    </source>
</evidence>
<evidence type="ECO:0000259" key="6">
    <source>
        <dbReference type="PROSITE" id="PS50181"/>
    </source>
</evidence>
<keyword evidence="10" id="KW-1185">Reference proteome</keyword>
<proteinExistence type="predicted"/>
<dbReference type="SUPFAM" id="SSF49785">
    <property type="entry name" value="Galactose-binding domain-like"/>
    <property type="match status" value="1"/>
</dbReference>
<dbReference type="CDD" id="cd00183">
    <property type="entry name" value="TFIIS_I"/>
    <property type="match status" value="1"/>
</dbReference>
<dbReference type="GO" id="GO:0070449">
    <property type="term" value="C:elongin complex"/>
    <property type="evidence" value="ECO:0007669"/>
    <property type="project" value="InterPro"/>
</dbReference>
<dbReference type="GO" id="GO:0005737">
    <property type="term" value="C:cytoplasm"/>
    <property type="evidence" value="ECO:0007669"/>
    <property type="project" value="UniProtKB-ARBA"/>
</dbReference>
<feature type="compositionally biased region" description="Low complexity" evidence="5">
    <location>
        <begin position="764"/>
        <end position="782"/>
    </location>
</feature>
<evidence type="ECO:0000259" key="8">
    <source>
        <dbReference type="PROSITE" id="PS51532"/>
    </source>
</evidence>
<feature type="compositionally biased region" description="Basic and acidic residues" evidence="5">
    <location>
        <begin position="290"/>
        <end position="366"/>
    </location>
</feature>
<evidence type="ECO:0000313" key="10">
    <source>
        <dbReference type="Proteomes" id="UP000594220"/>
    </source>
</evidence>
<evidence type="ECO:0000259" key="7">
    <source>
        <dbReference type="PROSITE" id="PS51319"/>
    </source>
</evidence>
<dbReference type="AlphaFoldDB" id="A0A7M4FG41"/>
<dbReference type="InterPro" id="IPR008979">
    <property type="entry name" value="Galactose-bd-like_sf"/>
</dbReference>
<dbReference type="Pfam" id="PF06881">
    <property type="entry name" value="Elongin_A"/>
    <property type="match status" value="1"/>
</dbReference>
<feature type="domain" description="TFIIS N-terminal" evidence="7">
    <location>
        <begin position="1"/>
        <end position="78"/>
    </location>
</feature>
<dbReference type="Pfam" id="PF06201">
    <property type="entry name" value="PITH"/>
    <property type="match status" value="1"/>
</dbReference>
<feature type="domain" description="F-box" evidence="6">
    <location>
        <begin position="580"/>
        <end position="624"/>
    </location>
</feature>
<dbReference type="InterPro" id="IPR051870">
    <property type="entry name" value="Elongin-A_domain"/>
</dbReference>
<dbReference type="PANTHER" id="PTHR15141:SF75">
    <property type="entry name" value="ELONGIN-A"/>
    <property type="match status" value="1"/>
</dbReference>
<feature type="compositionally biased region" description="Basic and acidic residues" evidence="5">
    <location>
        <begin position="254"/>
        <end position="264"/>
    </location>
</feature>
<sequence>MAESVLEVVGKLQSRLSGNSEPKKLLKSLKKLSELPITVDILVETGVGKTVNGLRKHELVGDFAKNLVARWKKLVPPPQEVERNNLDSEECDYERNSSRKRQREPSPKEEEEAEHDYPEAFQPSCSQSYGSNHRERKSKRYSEPERAYQTISYGSQEGKSWGRASPVHSSDQEYSDCGHTVSPEPSDSPQELYMDHYASEEHEVEEMVFHQKASKGHSFQDKSLGNPERNLGESHSKGNLSRSKEHKSSHKERQRLDAKGEERTLTFSPDKLYKASLKEQFREAPSAGGSKEKQRTSDGTKKEKNREGSSSRKEKSQPHFEEALDNHVKKQKHRDSEKVKIDKAKPNLEISGMDREKRKPEGDSSNRSKGKGLSSSLKTAEGKLKASNSDKKSVGFSSSFGEGEMEDEFEQPTMSFESYLSYDQPQKKKKKVVKASGSVPEKDRGHSKQNGSKASTKSSDSSRKGQSHKQTSGKKSEKKQSEASKPPRIPIDVVPTLPDIPLPLIQANYRPLPSLESIPCPQMKRKAVSSPTEENESGFTGRRLNSKMQVYSGSKSSYLPKMMSLYEQCIRVLSNNIDSIYEVGGVPFTVLEPVLERCTPEQLYRIEECNHVLIEDTDQLWQNHCLRDFKKEKPEEFESWREMYLRLHDAREQRLLMLTQNIRSAHANKPKGRVAKMAFVNSAAKPPRDVRRRQEKFGTGAAVVPEKINPEMSENKEVASTEGRLESKTSSESIDSDSHSQIKPVLYTPSKSQSHVSEEQSYDGPSTSSAHSGPSLSSTSSGYDPRKPPVKKIAPMMAKTIKAFKNSFKNTPHMSFDDAAREPDQMFSLNRDITGVLEYPTKIARFSSVYHLSIHISKNFGAEMTKIFYIGLKGEWTEAHRHEVTICNYEASANPADHKLEQIMPQTHFIS</sequence>
<dbReference type="InterPro" id="IPR017923">
    <property type="entry name" value="TFIIS_N"/>
</dbReference>
<evidence type="ECO:0000256" key="5">
    <source>
        <dbReference type="SAM" id="MobiDB-lite"/>
    </source>
</evidence>
<evidence type="ECO:0000256" key="1">
    <source>
        <dbReference type="ARBA" id="ARBA00004123"/>
    </source>
</evidence>
<feature type="compositionally biased region" description="Polar residues" evidence="5">
    <location>
        <begin position="412"/>
        <end position="424"/>
    </location>
</feature>
<dbReference type="SUPFAM" id="SSF47676">
    <property type="entry name" value="Conserved domain common to transcription factors TFIIS, elongin A, CRSP70"/>
    <property type="match status" value="1"/>
</dbReference>
<feature type="compositionally biased region" description="Basic and acidic residues" evidence="5">
    <location>
        <begin position="193"/>
        <end position="209"/>
    </location>
</feature>
<comment type="subcellular location">
    <subcellularLocation>
        <location evidence="1 4">Nucleus</location>
    </subcellularLocation>
</comment>
<dbReference type="GO" id="GO:0006368">
    <property type="term" value="P:transcription elongation by RNA polymerase II"/>
    <property type="evidence" value="ECO:0007669"/>
    <property type="project" value="InterPro"/>
</dbReference>
<protein>
    <recommendedName>
        <fullName evidence="2">Elongin-A</fullName>
    </recommendedName>
</protein>
<evidence type="ECO:0000256" key="4">
    <source>
        <dbReference type="PROSITE-ProRule" id="PRU00649"/>
    </source>
</evidence>
<evidence type="ECO:0000256" key="2">
    <source>
        <dbReference type="ARBA" id="ARBA00021346"/>
    </source>
</evidence>
<dbReference type="InterPro" id="IPR037047">
    <property type="entry name" value="PITH_dom_sf"/>
</dbReference>
<feature type="region of interest" description="Disordered" evidence="5">
    <location>
        <begin position="684"/>
        <end position="790"/>
    </location>
</feature>
<feature type="compositionally biased region" description="Basic and acidic residues" evidence="5">
    <location>
        <begin position="380"/>
        <end position="393"/>
    </location>
</feature>
<dbReference type="InterPro" id="IPR010684">
    <property type="entry name" value="RNA_pol_II_trans_fac_SIII_A"/>
</dbReference>
<reference evidence="9" key="2">
    <citation type="submission" date="2025-09" db="UniProtKB">
        <authorList>
            <consortium name="Ensembl"/>
        </authorList>
    </citation>
    <scope>IDENTIFICATION</scope>
</reference>
<dbReference type="Gene3D" id="1.20.930.10">
    <property type="entry name" value="Conserved domain common to transcription factors TFIIS, elongin A, CRSP70"/>
    <property type="match status" value="1"/>
</dbReference>
<dbReference type="PROSITE" id="PS51319">
    <property type="entry name" value="TFIIS_N"/>
    <property type="match status" value="1"/>
</dbReference>
<gene>
    <name evidence="9" type="primary">ELOA</name>
</gene>
<dbReference type="InterPro" id="IPR035441">
    <property type="entry name" value="TFIIS/LEDGF_dom_sf"/>
</dbReference>
<reference evidence="9" key="1">
    <citation type="submission" date="2025-08" db="UniProtKB">
        <authorList>
            <consortium name="Ensembl"/>
        </authorList>
    </citation>
    <scope>IDENTIFICATION</scope>
</reference>